<gene>
    <name evidence="4" type="ORF">BCO71171_05991</name>
</gene>
<organism evidence="4 5">
    <name type="scientific">Burkholderia contaminans</name>
    <dbReference type="NCBI Taxonomy" id="488447"/>
    <lineage>
        <taxon>Bacteria</taxon>
        <taxon>Pseudomonadati</taxon>
        <taxon>Pseudomonadota</taxon>
        <taxon>Betaproteobacteria</taxon>
        <taxon>Burkholderiales</taxon>
        <taxon>Burkholderiaceae</taxon>
        <taxon>Burkholderia</taxon>
        <taxon>Burkholderia cepacia complex</taxon>
    </lineage>
</organism>
<dbReference type="Gene3D" id="3.40.366.10">
    <property type="entry name" value="Malonyl-Coenzyme A Acyl Carrier Protein, domain 2"/>
    <property type="match status" value="1"/>
</dbReference>
<protein>
    <submittedName>
        <fullName evidence="4">Acyl transferase</fullName>
    </submittedName>
</protein>
<evidence type="ECO:0000313" key="4">
    <source>
        <dbReference type="EMBL" id="VWD56406.1"/>
    </source>
</evidence>
<dbReference type="SUPFAM" id="SSF55048">
    <property type="entry name" value="Probable ACP-binding domain of malonyl-CoA ACP transacylase"/>
    <property type="match status" value="1"/>
</dbReference>
<dbReference type="GO" id="GO:0006633">
    <property type="term" value="P:fatty acid biosynthetic process"/>
    <property type="evidence" value="ECO:0007669"/>
    <property type="project" value="TreeGrafter"/>
</dbReference>
<dbReference type="SUPFAM" id="SSF47336">
    <property type="entry name" value="ACP-like"/>
    <property type="match status" value="1"/>
</dbReference>
<dbReference type="AlphaFoldDB" id="A0A6P3BL46"/>
<dbReference type="InterPro" id="IPR016035">
    <property type="entry name" value="Acyl_Trfase/lysoPLipase"/>
</dbReference>
<dbReference type="InterPro" id="IPR001227">
    <property type="entry name" value="Ac_transferase_dom_sf"/>
</dbReference>
<evidence type="ECO:0000259" key="3">
    <source>
        <dbReference type="SMART" id="SM00827"/>
    </source>
</evidence>
<keyword evidence="4" id="KW-0808">Transferase</keyword>
<dbReference type="Pfam" id="PF00698">
    <property type="entry name" value="Acyl_transf_1"/>
    <property type="match status" value="1"/>
</dbReference>
<keyword evidence="2" id="KW-0597">Phosphoprotein</keyword>
<dbReference type="EMBL" id="CABVQT010000020">
    <property type="protein sequence ID" value="VWD56406.1"/>
    <property type="molecule type" value="Genomic_DNA"/>
</dbReference>
<dbReference type="InterPro" id="IPR036736">
    <property type="entry name" value="ACP-like_sf"/>
</dbReference>
<evidence type="ECO:0000256" key="2">
    <source>
        <dbReference type="ARBA" id="ARBA00022553"/>
    </source>
</evidence>
<dbReference type="SUPFAM" id="SSF52151">
    <property type="entry name" value="FabD/lysophospholipase-like"/>
    <property type="match status" value="1"/>
</dbReference>
<dbReference type="PROSITE" id="PS00012">
    <property type="entry name" value="PHOSPHOPANTETHEINE"/>
    <property type="match status" value="1"/>
</dbReference>
<dbReference type="GO" id="GO:0004312">
    <property type="term" value="F:fatty acid synthase activity"/>
    <property type="evidence" value="ECO:0007669"/>
    <property type="project" value="TreeGrafter"/>
</dbReference>
<name>A0A6P3BL46_9BURK</name>
<proteinExistence type="predicted"/>
<dbReference type="InterPro" id="IPR014043">
    <property type="entry name" value="Acyl_transferase_dom"/>
</dbReference>
<dbReference type="Gene3D" id="1.10.1200.10">
    <property type="entry name" value="ACP-like"/>
    <property type="match status" value="1"/>
</dbReference>
<evidence type="ECO:0000256" key="1">
    <source>
        <dbReference type="ARBA" id="ARBA00022450"/>
    </source>
</evidence>
<evidence type="ECO:0000313" key="5">
    <source>
        <dbReference type="Proteomes" id="UP000494182"/>
    </source>
</evidence>
<dbReference type="InterPro" id="IPR016036">
    <property type="entry name" value="Malonyl_transacylase_ACP-bd"/>
</dbReference>
<dbReference type="Proteomes" id="UP000494182">
    <property type="component" value="Unassembled WGS sequence"/>
</dbReference>
<reference evidence="4 5" key="1">
    <citation type="submission" date="2019-09" db="EMBL/GenBank/DDBJ databases">
        <authorList>
            <person name="Depoorter E."/>
        </authorList>
    </citation>
    <scope>NUCLEOTIDE SEQUENCE [LARGE SCALE GENOMIC DNA]</scope>
    <source>
        <strain evidence="4">R-71171</strain>
    </source>
</reference>
<keyword evidence="1" id="KW-0596">Phosphopantetheine</keyword>
<dbReference type="InterPro" id="IPR006162">
    <property type="entry name" value="Ppantetheine_attach_site"/>
</dbReference>
<sequence>MERRELIHAGPEAGGAQARGCAFLFPGQGAFYAGALRQLAREHRSVRQTLDTIDAIASERLGRPLTGALWRDDAGLDTWLRDAPDLLQLGIFGASVGMFGVLHARGVVPDELIGHSFGEIAALVCGGLYSIEQGAQIVCDRIASLQAAAPADGMMAAISAGADATRELIDASAYTHAVRNVCVAVENHPSQTVVSGPRDALEHFVVVCAARGVAAQAIRSPYGFHHPDLAGAREQFAARLAAYPHRTLAIPVYSPILGRRYSVADDPGARLASHFVLPVRFADAIRAARADGIGRYVECGALNTLARIVVRIAGPGTVRTFGGPSNATEESSVVTTITRYFQEDSIMKDDIRIDNAGSGFDAFWHARGPHIVDWLKGELRRAFDAASAAPAGAAPSATSFAPQPESSVAPAPRLAAVGGPALTAAPAPSVAHEPFAAAAAAARAPAPAAARPAHVPRERLFSELVDIYAQAMEYPAEVFSESIELEAELGIDSVKQTEIIQRITARYALPPLPANFRSGDFKAMGQIVDFVYENQGKAAA</sequence>
<dbReference type="RefSeq" id="WP_174975784.1">
    <property type="nucleotide sequence ID" value="NZ_CABVQT010000020.1"/>
</dbReference>
<accession>A0A6P3BL46</accession>
<feature type="domain" description="Malonyl-CoA:ACP transacylase (MAT)" evidence="3">
    <location>
        <begin position="24"/>
        <end position="340"/>
    </location>
</feature>
<dbReference type="SMART" id="SM00827">
    <property type="entry name" value="PKS_AT"/>
    <property type="match status" value="1"/>
</dbReference>
<dbReference type="InterPro" id="IPR050091">
    <property type="entry name" value="PKS_NRPS_Biosynth_Enz"/>
</dbReference>
<dbReference type="PANTHER" id="PTHR43775">
    <property type="entry name" value="FATTY ACID SYNTHASE"/>
    <property type="match status" value="1"/>
</dbReference>
<dbReference type="PANTHER" id="PTHR43775:SF37">
    <property type="entry name" value="SI:DKEY-61P9.11"/>
    <property type="match status" value="1"/>
</dbReference>